<dbReference type="InterPro" id="IPR041698">
    <property type="entry name" value="Methyltransf_25"/>
</dbReference>
<dbReference type="InterPro" id="IPR050508">
    <property type="entry name" value="Methyltransf_Superfamily"/>
</dbReference>
<proteinExistence type="predicted"/>
<dbReference type="PANTHER" id="PTHR42912:SF93">
    <property type="entry name" value="N6-ADENOSINE-METHYLTRANSFERASE TMT1A"/>
    <property type="match status" value="1"/>
</dbReference>
<dbReference type="CDD" id="cd02440">
    <property type="entry name" value="AdoMet_MTases"/>
    <property type="match status" value="1"/>
</dbReference>
<evidence type="ECO:0000256" key="2">
    <source>
        <dbReference type="ARBA" id="ARBA00022679"/>
    </source>
</evidence>
<keyword evidence="3" id="KW-0949">S-adenosyl-L-methionine</keyword>
<dbReference type="EMBL" id="CAEZYQ010000060">
    <property type="protein sequence ID" value="CAB4774807.1"/>
    <property type="molecule type" value="Genomic_DNA"/>
</dbReference>
<dbReference type="PROSITE" id="PS01184">
    <property type="entry name" value="UBIE_2"/>
    <property type="match status" value="1"/>
</dbReference>
<keyword evidence="1" id="KW-0489">Methyltransferase</keyword>
<protein>
    <submittedName>
        <fullName evidence="5">Unannotated protein</fullName>
    </submittedName>
</protein>
<evidence type="ECO:0000313" key="5">
    <source>
        <dbReference type="EMBL" id="CAB4774807.1"/>
    </source>
</evidence>
<dbReference type="InterPro" id="IPR029063">
    <property type="entry name" value="SAM-dependent_MTases_sf"/>
</dbReference>
<dbReference type="InterPro" id="IPR023576">
    <property type="entry name" value="UbiE/COQ5_MeTrFase_CS"/>
</dbReference>
<feature type="domain" description="Methyltransferase" evidence="4">
    <location>
        <begin position="41"/>
        <end position="138"/>
    </location>
</feature>
<organism evidence="5">
    <name type="scientific">freshwater metagenome</name>
    <dbReference type="NCBI Taxonomy" id="449393"/>
    <lineage>
        <taxon>unclassified sequences</taxon>
        <taxon>metagenomes</taxon>
        <taxon>ecological metagenomes</taxon>
    </lineage>
</organism>
<dbReference type="GO" id="GO:0032259">
    <property type="term" value="P:methylation"/>
    <property type="evidence" value="ECO:0007669"/>
    <property type="project" value="UniProtKB-KW"/>
</dbReference>
<gene>
    <name evidence="5" type="ORF">UFOPK2761_03611</name>
</gene>
<evidence type="ECO:0000256" key="1">
    <source>
        <dbReference type="ARBA" id="ARBA00022603"/>
    </source>
</evidence>
<evidence type="ECO:0000259" key="4">
    <source>
        <dbReference type="Pfam" id="PF13649"/>
    </source>
</evidence>
<evidence type="ECO:0000256" key="3">
    <source>
        <dbReference type="ARBA" id="ARBA00022691"/>
    </source>
</evidence>
<reference evidence="5" key="1">
    <citation type="submission" date="2020-05" db="EMBL/GenBank/DDBJ databases">
        <authorList>
            <person name="Chiriac C."/>
            <person name="Salcher M."/>
            <person name="Ghai R."/>
            <person name="Kavagutti S V."/>
        </authorList>
    </citation>
    <scope>NUCLEOTIDE SEQUENCE</scope>
</reference>
<keyword evidence="2" id="KW-0808">Transferase</keyword>
<accession>A0A6J6VWI3</accession>
<dbReference type="Gene3D" id="3.40.50.150">
    <property type="entry name" value="Vaccinia Virus protein VP39"/>
    <property type="match status" value="1"/>
</dbReference>
<name>A0A6J6VWI3_9ZZZZ</name>
<dbReference type="AlphaFoldDB" id="A0A6J6VWI3"/>
<sequence>MLMNRVETVLVTSPANRAFQRCVEAPMLRRLGGRTPGARALEIGCGSGYGTKLIIDQFGAATVDAVDLDPAMVTRARRRLRRYADQVRVVQGSADDLQAALGAGDAAYDAVFDFGIIHHITNWRDAVAEVARVLRPGGRFFFLEVTAAALARPSYRRLLDHPTEDRFTARQFLAELTDPGLDPADNWRTYVGSDYLAGVAQKP</sequence>
<dbReference type="GO" id="GO:0008757">
    <property type="term" value="F:S-adenosylmethionine-dependent methyltransferase activity"/>
    <property type="evidence" value="ECO:0007669"/>
    <property type="project" value="InterPro"/>
</dbReference>
<dbReference type="SUPFAM" id="SSF53335">
    <property type="entry name" value="S-adenosyl-L-methionine-dependent methyltransferases"/>
    <property type="match status" value="1"/>
</dbReference>
<dbReference type="PANTHER" id="PTHR42912">
    <property type="entry name" value="METHYLTRANSFERASE"/>
    <property type="match status" value="1"/>
</dbReference>
<dbReference type="Pfam" id="PF13649">
    <property type="entry name" value="Methyltransf_25"/>
    <property type="match status" value="1"/>
</dbReference>